<organism evidence="1 2">
    <name type="scientific">Anisodus tanguticus</name>
    <dbReference type="NCBI Taxonomy" id="243964"/>
    <lineage>
        <taxon>Eukaryota</taxon>
        <taxon>Viridiplantae</taxon>
        <taxon>Streptophyta</taxon>
        <taxon>Embryophyta</taxon>
        <taxon>Tracheophyta</taxon>
        <taxon>Spermatophyta</taxon>
        <taxon>Magnoliopsida</taxon>
        <taxon>eudicotyledons</taxon>
        <taxon>Gunneridae</taxon>
        <taxon>Pentapetalae</taxon>
        <taxon>asterids</taxon>
        <taxon>lamiids</taxon>
        <taxon>Solanales</taxon>
        <taxon>Solanaceae</taxon>
        <taxon>Solanoideae</taxon>
        <taxon>Hyoscyameae</taxon>
        <taxon>Anisodus</taxon>
    </lineage>
</organism>
<keyword evidence="2" id="KW-1185">Reference proteome</keyword>
<dbReference type="AlphaFoldDB" id="A0AAE1SDJ2"/>
<proteinExistence type="predicted"/>
<evidence type="ECO:0000313" key="1">
    <source>
        <dbReference type="EMBL" id="KAK4366966.1"/>
    </source>
</evidence>
<evidence type="ECO:0000313" key="2">
    <source>
        <dbReference type="Proteomes" id="UP001291623"/>
    </source>
</evidence>
<accession>A0AAE1SDJ2</accession>
<reference evidence="1" key="1">
    <citation type="submission" date="2023-12" db="EMBL/GenBank/DDBJ databases">
        <title>Genome assembly of Anisodus tanguticus.</title>
        <authorList>
            <person name="Wang Y.-J."/>
        </authorList>
    </citation>
    <scope>NUCLEOTIDE SEQUENCE</scope>
    <source>
        <strain evidence="1">KB-2021</strain>
        <tissue evidence="1">Leaf</tissue>
    </source>
</reference>
<comment type="caution">
    <text evidence="1">The sequence shown here is derived from an EMBL/GenBank/DDBJ whole genome shotgun (WGS) entry which is preliminary data.</text>
</comment>
<gene>
    <name evidence="1" type="ORF">RND71_014846</name>
</gene>
<protein>
    <submittedName>
        <fullName evidence="1">Uncharacterized protein</fullName>
    </submittedName>
</protein>
<sequence>MKPWKALASKVLMALPRPESTQLITIPSRIIPLSRTYQHICQYTHILHKWKLLSSKKTNPSHQPHKTNHILSTLTKQKTEQRDNNRNHISLPAHVSTYLLPMHPNFHKLEIHPLTSENSVSLHHSYTSNKDTPTLFHSPHSLHTLLLLQSKKPHLSVAFHQTH</sequence>
<dbReference type="Proteomes" id="UP001291623">
    <property type="component" value="Unassembled WGS sequence"/>
</dbReference>
<name>A0AAE1SDJ2_9SOLA</name>
<dbReference type="EMBL" id="JAVYJV010000007">
    <property type="protein sequence ID" value="KAK4366966.1"/>
    <property type="molecule type" value="Genomic_DNA"/>
</dbReference>